<evidence type="ECO:0000256" key="1">
    <source>
        <dbReference type="SAM" id="SignalP"/>
    </source>
</evidence>
<dbReference type="CDD" id="cd12797">
    <property type="entry name" value="M23_peptidase"/>
    <property type="match status" value="1"/>
</dbReference>
<keyword evidence="1" id="KW-0732">Signal</keyword>
<reference evidence="3" key="2">
    <citation type="submission" date="2021-04" db="EMBL/GenBank/DDBJ databases">
        <authorList>
            <person name="Gilroy R."/>
        </authorList>
    </citation>
    <scope>NUCLEOTIDE SEQUENCE</scope>
    <source>
        <strain evidence="3">5134</strain>
    </source>
</reference>
<accession>A0A9D1Z248</accession>
<dbReference type="PANTHER" id="PTHR21666">
    <property type="entry name" value="PEPTIDASE-RELATED"/>
    <property type="match status" value="1"/>
</dbReference>
<dbReference type="InterPro" id="IPR050570">
    <property type="entry name" value="Cell_wall_metabolism_enzyme"/>
</dbReference>
<gene>
    <name evidence="3" type="ORF">H9828_08680</name>
</gene>
<evidence type="ECO:0000313" key="3">
    <source>
        <dbReference type="EMBL" id="HIY69478.1"/>
    </source>
</evidence>
<dbReference type="InterPro" id="IPR011055">
    <property type="entry name" value="Dup_hybrid_motif"/>
</dbReference>
<protein>
    <submittedName>
        <fullName evidence="3">Peptidoglycan DD-metalloendopeptidase family protein</fullName>
    </submittedName>
</protein>
<dbReference type="Pfam" id="PF01551">
    <property type="entry name" value="Peptidase_M23"/>
    <property type="match status" value="2"/>
</dbReference>
<dbReference type="EMBL" id="DXDA01000066">
    <property type="protein sequence ID" value="HIY69478.1"/>
    <property type="molecule type" value="Genomic_DNA"/>
</dbReference>
<comment type="caution">
    <text evidence="3">The sequence shown here is derived from an EMBL/GenBank/DDBJ whole genome shotgun (WGS) entry which is preliminary data.</text>
</comment>
<evidence type="ECO:0000313" key="4">
    <source>
        <dbReference type="Proteomes" id="UP000886844"/>
    </source>
</evidence>
<dbReference type="AlphaFoldDB" id="A0A9D1Z248"/>
<dbReference type="PANTHER" id="PTHR21666:SF270">
    <property type="entry name" value="MUREIN HYDROLASE ACTIVATOR ENVC"/>
    <property type="match status" value="1"/>
</dbReference>
<feature type="domain" description="M23ase beta-sheet core" evidence="2">
    <location>
        <begin position="137"/>
        <end position="163"/>
    </location>
</feature>
<organism evidence="3 4">
    <name type="scientific">Candidatus Alistipes intestinigallinarum</name>
    <dbReference type="NCBI Taxonomy" id="2838440"/>
    <lineage>
        <taxon>Bacteria</taxon>
        <taxon>Pseudomonadati</taxon>
        <taxon>Bacteroidota</taxon>
        <taxon>Bacteroidia</taxon>
        <taxon>Bacteroidales</taxon>
        <taxon>Rikenellaceae</taxon>
        <taxon>Alistipes</taxon>
    </lineage>
</organism>
<dbReference type="Proteomes" id="UP000886844">
    <property type="component" value="Unassembled WGS sequence"/>
</dbReference>
<sequence length="575" mass="64014">MRRILTLILLLALWAEAPAQRLDPDDYIYPILQESRLYSANFGELRPGHFHAGVDIKTDGEVGRPLVAVADGYVSRLSVSGGGYGRAIYLTLRNGTTAVYGHLQRFRDDIEEHVRTERYARRSNGVSLWFEPDVWPVKQGDVIGYSGNSGSSGGPHLHFEIRDTPTQRLYNVVREGVIRPADNLPPRILRVHYFEIDTVSGVPVRSTPESYAVVRNAEGHYRLTRNEPVGVGRKGYFVVEVSDRRNGVYNTFGVWRVTASLDGKPYFEYRMDGFTHDLSRCSDAVSCYALKIGSRNEVIRLAQLAEAPDLFYPVMEERGVVRTAAGDRHRIRIETEDDCGNRSSLEFTVEGRTESFRARPDTTAVAVFPGRNSIVRADSEAEIRIQQGSLYEPLFLHPVRLDTPAGRTGLVVLSPAYRFLEATTPLRTPALVTIRTQVPRELRLRTVLAGRGRKGGLYHVGGSYSNGAVTAVTRTTGDLVVVADTLAPAIRPLFTEGASLVDAEALQFRVTDNFSGIAAWTLRIDGEWVPCDRFPMKGTLAHFFDTPATRRKHTIALTVRDGCGNTARYTGIFVR</sequence>
<dbReference type="SUPFAM" id="SSF51261">
    <property type="entry name" value="Duplicated hybrid motif"/>
    <property type="match status" value="1"/>
</dbReference>
<feature type="signal peptide" evidence="1">
    <location>
        <begin position="1"/>
        <end position="19"/>
    </location>
</feature>
<feature type="domain" description="M23ase beta-sheet core" evidence="2">
    <location>
        <begin position="50"/>
        <end position="115"/>
    </location>
</feature>
<dbReference type="GO" id="GO:0004222">
    <property type="term" value="F:metalloendopeptidase activity"/>
    <property type="evidence" value="ECO:0007669"/>
    <property type="project" value="TreeGrafter"/>
</dbReference>
<feature type="chain" id="PRO_5038604621" evidence="1">
    <location>
        <begin position="20"/>
        <end position="575"/>
    </location>
</feature>
<dbReference type="Gene3D" id="2.70.70.10">
    <property type="entry name" value="Glucose Permease (Domain IIA)"/>
    <property type="match status" value="1"/>
</dbReference>
<proteinExistence type="predicted"/>
<dbReference type="InterPro" id="IPR016047">
    <property type="entry name" value="M23ase_b-sheet_dom"/>
</dbReference>
<evidence type="ECO:0000259" key="2">
    <source>
        <dbReference type="Pfam" id="PF01551"/>
    </source>
</evidence>
<reference evidence="3" key="1">
    <citation type="journal article" date="2021" name="PeerJ">
        <title>Extensive microbial diversity within the chicken gut microbiome revealed by metagenomics and culture.</title>
        <authorList>
            <person name="Gilroy R."/>
            <person name="Ravi A."/>
            <person name="Getino M."/>
            <person name="Pursley I."/>
            <person name="Horton D.L."/>
            <person name="Alikhan N.F."/>
            <person name="Baker D."/>
            <person name="Gharbi K."/>
            <person name="Hall N."/>
            <person name="Watson M."/>
            <person name="Adriaenssens E.M."/>
            <person name="Foster-Nyarko E."/>
            <person name="Jarju S."/>
            <person name="Secka A."/>
            <person name="Antonio M."/>
            <person name="Oren A."/>
            <person name="Chaudhuri R.R."/>
            <person name="La Ragione R."/>
            <person name="Hildebrand F."/>
            <person name="Pallen M.J."/>
        </authorList>
    </citation>
    <scope>NUCLEOTIDE SEQUENCE</scope>
    <source>
        <strain evidence="3">5134</strain>
    </source>
</reference>
<name>A0A9D1Z248_9BACT</name>